<evidence type="ECO:0000313" key="7">
    <source>
        <dbReference type="EnsemblMetazoa" id="CLYHEMP012585.1"/>
    </source>
</evidence>
<proteinExistence type="predicted"/>
<feature type="transmembrane region" description="Helical" evidence="5">
    <location>
        <begin position="114"/>
        <end position="131"/>
    </location>
</feature>
<feature type="transmembrane region" description="Helical" evidence="5">
    <location>
        <begin position="234"/>
        <end position="252"/>
    </location>
</feature>
<evidence type="ECO:0000256" key="5">
    <source>
        <dbReference type="SAM" id="Phobius"/>
    </source>
</evidence>
<name>A0A7M5VGZ3_9CNID</name>
<keyword evidence="3 5" id="KW-1133">Transmembrane helix</keyword>
<dbReference type="RefSeq" id="XP_066919687.1">
    <property type="nucleotide sequence ID" value="XM_067063586.1"/>
</dbReference>
<feature type="transmembrane region" description="Helical" evidence="5">
    <location>
        <begin position="321"/>
        <end position="339"/>
    </location>
</feature>
<protein>
    <recommendedName>
        <fullName evidence="6">EamA domain-containing protein</fullName>
    </recommendedName>
</protein>
<feature type="transmembrane region" description="Helical" evidence="5">
    <location>
        <begin position="138"/>
        <end position="160"/>
    </location>
</feature>
<dbReference type="PANTHER" id="PTHR22911">
    <property type="entry name" value="ACYL-MALONYL CONDENSING ENZYME-RELATED"/>
    <property type="match status" value="1"/>
</dbReference>
<evidence type="ECO:0000259" key="6">
    <source>
        <dbReference type="Pfam" id="PF00892"/>
    </source>
</evidence>
<feature type="transmembrane region" description="Helical" evidence="5">
    <location>
        <begin position="267"/>
        <end position="290"/>
    </location>
</feature>
<dbReference type="EnsemblMetazoa" id="CLYHEMT012585.1">
    <property type="protein sequence ID" value="CLYHEMP012585.1"/>
    <property type="gene ID" value="CLYHEMG012585"/>
</dbReference>
<feature type="transmembrane region" description="Helical" evidence="5">
    <location>
        <begin position="15"/>
        <end position="38"/>
    </location>
</feature>
<dbReference type="InterPro" id="IPR037185">
    <property type="entry name" value="EmrE-like"/>
</dbReference>
<dbReference type="GO" id="GO:0016020">
    <property type="term" value="C:membrane"/>
    <property type="evidence" value="ECO:0007669"/>
    <property type="project" value="UniProtKB-SubCell"/>
</dbReference>
<evidence type="ECO:0000256" key="2">
    <source>
        <dbReference type="ARBA" id="ARBA00022692"/>
    </source>
</evidence>
<feature type="transmembrane region" description="Helical" evidence="5">
    <location>
        <begin position="82"/>
        <end position="102"/>
    </location>
</feature>
<evidence type="ECO:0000256" key="4">
    <source>
        <dbReference type="ARBA" id="ARBA00023136"/>
    </source>
</evidence>
<accession>A0A7M5VGZ3</accession>
<feature type="transmembrane region" description="Helical" evidence="5">
    <location>
        <begin position="204"/>
        <end position="222"/>
    </location>
</feature>
<evidence type="ECO:0000313" key="8">
    <source>
        <dbReference type="Proteomes" id="UP000594262"/>
    </source>
</evidence>
<sequence>MVSRRRWRENVKDHLIGLICGASAGFFYALGNCFVQYIYRKNPYLDLSEFQIIFVRSCVQLLLIVVLLAWKRINPWGGSWPNFGLLWLMGFAKICSIVFFYGSLSGLPLGDATVILFTAPVFTIFLSILFLKESCSLCNIILGLFSFVGVVIIAAPGMFFPSPGKSHQHKQSSHYHSKHALLPKHNITSIHSHSVIIDSNKMKSVGFGLCAAVALAFHMIILKINTKSVDYKVALLYPSLYGVIFSPLFMIAEHHDIVLFHDLDPLYWVLMICSGFFYFIGMMLLAYALLKENAGPVALVRNSEVIFAFVFEILIEGQMPMMFSIVGVVLILWTTSMGLPQGLA</sequence>
<keyword evidence="4 5" id="KW-0472">Membrane</keyword>
<keyword evidence="2 5" id="KW-0812">Transmembrane</keyword>
<dbReference type="SUPFAM" id="SSF103481">
    <property type="entry name" value="Multidrug resistance efflux transporter EmrE"/>
    <property type="match status" value="2"/>
</dbReference>
<evidence type="ECO:0000256" key="3">
    <source>
        <dbReference type="ARBA" id="ARBA00022989"/>
    </source>
</evidence>
<reference evidence="7" key="1">
    <citation type="submission" date="2021-01" db="UniProtKB">
        <authorList>
            <consortium name="EnsemblMetazoa"/>
        </authorList>
    </citation>
    <scope>IDENTIFICATION</scope>
</reference>
<feature type="transmembrane region" description="Helical" evidence="5">
    <location>
        <begin position="50"/>
        <end position="70"/>
    </location>
</feature>
<feature type="domain" description="EamA" evidence="6">
    <location>
        <begin position="204"/>
        <end position="332"/>
    </location>
</feature>
<dbReference type="InterPro" id="IPR000620">
    <property type="entry name" value="EamA_dom"/>
</dbReference>
<feature type="domain" description="EamA" evidence="6">
    <location>
        <begin position="16"/>
        <end position="154"/>
    </location>
</feature>
<dbReference type="PANTHER" id="PTHR22911:SF6">
    <property type="entry name" value="SOLUTE CARRIER FAMILY 35 MEMBER G1"/>
    <property type="match status" value="1"/>
</dbReference>
<dbReference type="AlphaFoldDB" id="A0A7M5VGZ3"/>
<evidence type="ECO:0000256" key="1">
    <source>
        <dbReference type="ARBA" id="ARBA00004141"/>
    </source>
</evidence>
<comment type="subcellular location">
    <subcellularLocation>
        <location evidence="1">Membrane</location>
        <topology evidence="1">Multi-pass membrane protein</topology>
    </subcellularLocation>
</comment>
<dbReference type="OrthoDB" id="306876at2759"/>
<dbReference type="Proteomes" id="UP000594262">
    <property type="component" value="Unplaced"/>
</dbReference>
<organism evidence="7 8">
    <name type="scientific">Clytia hemisphaerica</name>
    <dbReference type="NCBI Taxonomy" id="252671"/>
    <lineage>
        <taxon>Eukaryota</taxon>
        <taxon>Metazoa</taxon>
        <taxon>Cnidaria</taxon>
        <taxon>Hydrozoa</taxon>
        <taxon>Hydroidolina</taxon>
        <taxon>Leptothecata</taxon>
        <taxon>Obeliida</taxon>
        <taxon>Clytiidae</taxon>
        <taxon>Clytia</taxon>
    </lineage>
</organism>
<keyword evidence="8" id="KW-1185">Reference proteome</keyword>
<dbReference type="GeneID" id="136807009"/>
<dbReference type="Pfam" id="PF00892">
    <property type="entry name" value="EamA"/>
    <property type="match status" value="2"/>
</dbReference>